<protein>
    <submittedName>
        <fullName evidence="1">Uncharacterized protein</fullName>
    </submittedName>
</protein>
<sequence length="91" mass="10698">MPGQRKRKQREQEARRRHAAAYANARWEVIYETQDYSEWQAYVRRLRAERLYDESSLRIDTLCGRLQHPTTYRLSAAVPADSSEVPGPVHP</sequence>
<dbReference type="AlphaFoldDB" id="A0AB33K6E4"/>
<reference evidence="1" key="1">
    <citation type="submission" date="2024-07" db="EMBL/GenBank/DDBJ databases">
        <title>Complete genome sequences of cellulolytic bacteria, Kitasatospora sp. CMC57 and Streptomyces sp. CMC78, isolated from Japanese agricultural soil.</title>
        <authorList>
            <person name="Hashimoto T."/>
            <person name="Ito M."/>
            <person name="Iwamoto M."/>
            <person name="Fukahori D."/>
            <person name="Shoda T."/>
            <person name="Sakoda M."/>
            <person name="Morohoshi T."/>
            <person name="Mitsuboshi M."/>
            <person name="Nishizawa T."/>
        </authorList>
    </citation>
    <scope>NUCLEOTIDE SEQUENCE</scope>
    <source>
        <strain evidence="1">CMC57</strain>
    </source>
</reference>
<gene>
    <name evidence="1" type="ORF">KCMC57_46830</name>
</gene>
<accession>A0AB33K6E4</accession>
<organism evidence="1">
    <name type="scientific">Kitasatospora sp. CMC57</name>
    <dbReference type="NCBI Taxonomy" id="3231513"/>
    <lineage>
        <taxon>Bacteria</taxon>
        <taxon>Bacillati</taxon>
        <taxon>Actinomycetota</taxon>
        <taxon>Actinomycetes</taxon>
        <taxon>Kitasatosporales</taxon>
        <taxon>Streptomycetaceae</taxon>
        <taxon>Kitasatospora</taxon>
    </lineage>
</organism>
<name>A0AB33K6E4_9ACTN</name>
<proteinExistence type="predicted"/>
<dbReference type="EMBL" id="AP035881">
    <property type="protein sequence ID" value="BFP48315.1"/>
    <property type="molecule type" value="Genomic_DNA"/>
</dbReference>
<evidence type="ECO:0000313" key="1">
    <source>
        <dbReference type="EMBL" id="BFP48315.1"/>
    </source>
</evidence>